<dbReference type="GO" id="GO:0004325">
    <property type="term" value="F:ferrochelatase activity"/>
    <property type="evidence" value="ECO:0007669"/>
    <property type="project" value="InterPro"/>
</dbReference>
<proteinExistence type="inferred from homology"/>
<dbReference type="Gene3D" id="3.30.160.110">
    <property type="entry name" value="Siroheme synthase, domain 2"/>
    <property type="match status" value="1"/>
</dbReference>
<evidence type="ECO:0000256" key="7">
    <source>
        <dbReference type="ARBA" id="ARBA00023136"/>
    </source>
</evidence>
<evidence type="ECO:0000256" key="6">
    <source>
        <dbReference type="ARBA" id="ARBA00023027"/>
    </source>
</evidence>
<evidence type="ECO:0000256" key="3">
    <source>
        <dbReference type="ARBA" id="ARBA00022692"/>
    </source>
</evidence>
<feature type="transmembrane region" description="Helical" evidence="10">
    <location>
        <begin position="479"/>
        <end position="502"/>
    </location>
</feature>
<organism evidence="12 13">
    <name type="scientific">Pedobacter chinensis</name>
    <dbReference type="NCBI Taxonomy" id="2282421"/>
    <lineage>
        <taxon>Bacteria</taxon>
        <taxon>Pseudomonadati</taxon>
        <taxon>Bacteroidota</taxon>
        <taxon>Sphingobacteriia</taxon>
        <taxon>Sphingobacteriales</taxon>
        <taxon>Sphingobacteriaceae</taxon>
        <taxon>Pedobacter</taxon>
    </lineage>
</organism>
<dbReference type="EMBL" id="QPKV01000002">
    <property type="protein sequence ID" value="RDC58334.1"/>
    <property type="molecule type" value="Genomic_DNA"/>
</dbReference>
<evidence type="ECO:0000256" key="2">
    <source>
        <dbReference type="ARBA" id="ARBA00005010"/>
    </source>
</evidence>
<dbReference type="Proteomes" id="UP000253961">
    <property type="component" value="Unassembled WGS sequence"/>
</dbReference>
<feature type="transmembrane region" description="Helical" evidence="10">
    <location>
        <begin position="332"/>
        <end position="350"/>
    </location>
</feature>
<dbReference type="GO" id="GO:0019354">
    <property type="term" value="P:siroheme biosynthetic process"/>
    <property type="evidence" value="ECO:0007669"/>
    <property type="project" value="UniProtKB-UniPathway"/>
</dbReference>
<reference evidence="12 13" key="1">
    <citation type="submission" date="2018-07" db="EMBL/GenBank/DDBJ databases">
        <title>Pedobacter sp. nov., isolated from soil.</title>
        <authorList>
            <person name="Zhou L.Y."/>
            <person name="Du Z.J."/>
        </authorList>
    </citation>
    <scope>NUCLEOTIDE SEQUENCE [LARGE SCALE GENOMIC DNA]</scope>
    <source>
        <strain evidence="12 13">JDX94</strain>
    </source>
</reference>
<dbReference type="Pfam" id="PF13241">
    <property type="entry name" value="NAD_binding_7"/>
    <property type="match status" value="1"/>
</dbReference>
<keyword evidence="10" id="KW-1003">Cell membrane</keyword>
<comment type="pathway">
    <text evidence="2">Porphyrin-containing compound metabolism; siroheme biosynthesis; sirohydrochlorin from precorrin-2: step 1/1.</text>
</comment>
<evidence type="ECO:0000256" key="4">
    <source>
        <dbReference type="ARBA" id="ARBA00022989"/>
    </source>
</evidence>
<dbReference type="PANTHER" id="PTHR35330:SF1">
    <property type="entry name" value="SIROHEME BIOSYNTHESIS PROTEIN MET8"/>
    <property type="match status" value="1"/>
</dbReference>
<comment type="subcellular location">
    <subcellularLocation>
        <location evidence="10">Cell membrane</location>
        <topology evidence="10">Multi-pass membrane protein</topology>
    </subcellularLocation>
    <subcellularLocation>
        <location evidence="1">Membrane</location>
        <topology evidence="1">Multi-pass membrane protein</topology>
    </subcellularLocation>
</comment>
<feature type="transmembrane region" description="Helical" evidence="10">
    <location>
        <begin position="260"/>
        <end position="283"/>
    </location>
</feature>
<feature type="transmembrane region" description="Helical" evidence="10">
    <location>
        <begin position="386"/>
        <end position="407"/>
    </location>
</feature>
<evidence type="ECO:0000313" key="12">
    <source>
        <dbReference type="EMBL" id="RDC58334.1"/>
    </source>
</evidence>
<comment type="catalytic activity">
    <reaction evidence="9">
        <text>precorrin-2 + NAD(+) = sirohydrochlorin + NADH + 2 H(+)</text>
        <dbReference type="Rhea" id="RHEA:15613"/>
        <dbReference type="ChEBI" id="CHEBI:15378"/>
        <dbReference type="ChEBI" id="CHEBI:57540"/>
        <dbReference type="ChEBI" id="CHEBI:57945"/>
        <dbReference type="ChEBI" id="CHEBI:58351"/>
        <dbReference type="ChEBI" id="CHEBI:58827"/>
        <dbReference type="EC" id="1.3.1.76"/>
    </reaction>
</comment>
<dbReference type="GO" id="GO:0005886">
    <property type="term" value="C:plasma membrane"/>
    <property type="evidence" value="ECO:0007669"/>
    <property type="project" value="UniProtKB-SubCell"/>
</dbReference>
<evidence type="ECO:0000313" key="13">
    <source>
        <dbReference type="Proteomes" id="UP000253961"/>
    </source>
</evidence>
<keyword evidence="8" id="KW-0627">Porphyrin biosynthesis</keyword>
<feature type="transmembrane region" description="Helical" evidence="10">
    <location>
        <begin position="427"/>
        <end position="448"/>
    </location>
</feature>
<comment type="caution">
    <text evidence="12">The sequence shown here is derived from an EMBL/GenBank/DDBJ whole genome shotgun (WGS) entry which is preliminary data.</text>
</comment>
<dbReference type="NCBIfam" id="TIGR01470">
    <property type="entry name" value="cysG_Nterm"/>
    <property type="match status" value="1"/>
</dbReference>
<keyword evidence="5" id="KW-0560">Oxidoreductase</keyword>
<feature type="transmembrane region" description="Helical" evidence="10">
    <location>
        <begin position="455"/>
        <end position="473"/>
    </location>
</feature>
<evidence type="ECO:0000256" key="5">
    <source>
        <dbReference type="ARBA" id="ARBA00023002"/>
    </source>
</evidence>
<dbReference type="InterPro" id="IPR028161">
    <property type="entry name" value="Met8-like"/>
</dbReference>
<dbReference type="InterPro" id="IPR036291">
    <property type="entry name" value="NAD(P)-bd_dom_sf"/>
</dbReference>
<evidence type="ECO:0000256" key="8">
    <source>
        <dbReference type="ARBA" id="ARBA00023244"/>
    </source>
</evidence>
<keyword evidence="4 10" id="KW-1133">Transmembrane helix</keyword>
<dbReference type="Pfam" id="PF01925">
    <property type="entry name" value="TauE"/>
    <property type="match status" value="1"/>
</dbReference>
<dbReference type="SUPFAM" id="SSF75615">
    <property type="entry name" value="Siroheme synthase middle domains-like"/>
    <property type="match status" value="1"/>
</dbReference>
<evidence type="ECO:0000256" key="1">
    <source>
        <dbReference type="ARBA" id="ARBA00004141"/>
    </source>
</evidence>
<keyword evidence="7 10" id="KW-0472">Membrane</keyword>
<evidence type="ECO:0000256" key="9">
    <source>
        <dbReference type="ARBA" id="ARBA00047561"/>
    </source>
</evidence>
<evidence type="ECO:0000259" key="11">
    <source>
        <dbReference type="Pfam" id="PF14824"/>
    </source>
</evidence>
<accession>A0A369Q0R5</accession>
<dbReference type="Pfam" id="PF14824">
    <property type="entry name" value="Sirohm_synth_M"/>
    <property type="match status" value="1"/>
</dbReference>
<comment type="similarity">
    <text evidence="10">Belongs to the 4-toluene sulfonate uptake permease (TSUP) (TC 2.A.102) family.</text>
</comment>
<evidence type="ECO:0000256" key="10">
    <source>
        <dbReference type="RuleBase" id="RU363041"/>
    </source>
</evidence>
<dbReference type="RefSeq" id="WP_115401743.1">
    <property type="nucleotide sequence ID" value="NZ_QPKV01000002.1"/>
</dbReference>
<dbReference type="PANTHER" id="PTHR35330">
    <property type="entry name" value="SIROHEME BIOSYNTHESIS PROTEIN MET8"/>
    <property type="match status" value="1"/>
</dbReference>
<keyword evidence="6" id="KW-0520">NAD</keyword>
<keyword evidence="3 10" id="KW-0812">Transmembrane</keyword>
<keyword evidence="13" id="KW-1185">Reference proteome</keyword>
<sequence>MQVLPSQSNHAESFSEEEKGNQLFPVFIKLNKLHTLLIGAGNIGLEKLTTIVNNSHHAKITIVAEMISQEVYSLIENYPQIKIKQKSFDINDLNDIDIVFAATNNNILNEEIRAVAHEKGLLINVADKPELCDFYLGSIVKKGNLKIGISTNGKSPTIAKRLKEILDETIPPEIEQSIENLNIIRNKLLPNFKHRVKILNHLTESFAKNDTNKLKPKKILIWTFSVLALMVFGHIFFSFIPFEKLGNWGNTILNQVDSTIIYFIIGGFLAQLVDGALGMAYGVSATTFLLSFGVTPAAASASVHASEIFTSGVSGLMHLKFGNVRAKLFKKLLLPGILGAIAGAYILSSLENYGHIIKPIVSAYTLFLGVKILLKAVAKTKESKPLKVVGPLAFIGAFLDSIGGGGWGPIVTSTLISRGGNPRYTIGSVNLTEFFVTLASSITFIMMIGLTHWQIIAGLVLGGCIAAPFGAFLTKKLNVKTIMIMVGIIVIITSLRTIYVLLMKL</sequence>
<gene>
    <name evidence="12" type="ORF">DU508_05215</name>
</gene>
<dbReference type="OrthoDB" id="45564at2"/>
<name>A0A369Q0R5_9SPHI</name>
<feature type="domain" description="Siroheme synthase central" evidence="11">
    <location>
        <begin position="143"/>
        <end position="167"/>
    </location>
</feature>
<feature type="transmembrane region" description="Helical" evidence="10">
    <location>
        <begin position="219"/>
        <end position="240"/>
    </location>
</feature>
<feature type="transmembrane region" description="Helical" evidence="10">
    <location>
        <begin position="356"/>
        <end position="374"/>
    </location>
</feature>
<protein>
    <recommendedName>
        <fullName evidence="10">Probable membrane transporter protein</fullName>
    </recommendedName>
</protein>
<dbReference type="InterPro" id="IPR002781">
    <property type="entry name" value="TM_pro_TauE-like"/>
</dbReference>
<dbReference type="UniPathway" id="UPA00262">
    <property type="reaction ID" value="UER00222"/>
</dbReference>
<dbReference type="GO" id="GO:0043115">
    <property type="term" value="F:precorrin-2 dehydrogenase activity"/>
    <property type="evidence" value="ECO:0007669"/>
    <property type="project" value="UniProtKB-EC"/>
</dbReference>
<dbReference type="Gene3D" id="3.40.50.720">
    <property type="entry name" value="NAD(P)-binding Rossmann-like Domain"/>
    <property type="match status" value="1"/>
</dbReference>
<dbReference type="AlphaFoldDB" id="A0A369Q0R5"/>
<dbReference type="InterPro" id="IPR028281">
    <property type="entry name" value="Sirohaem_synthase_central"/>
</dbReference>
<dbReference type="InterPro" id="IPR006367">
    <property type="entry name" value="Sirohaem_synthase_N"/>
</dbReference>
<dbReference type="SUPFAM" id="SSF51735">
    <property type="entry name" value="NAD(P)-binding Rossmann-fold domains"/>
    <property type="match status" value="1"/>
</dbReference>